<protein>
    <submittedName>
        <fullName evidence="6">TetR family transcriptional regulator</fullName>
    </submittedName>
</protein>
<evidence type="ECO:0000313" key="7">
    <source>
        <dbReference type="Proteomes" id="UP001225605"/>
    </source>
</evidence>
<dbReference type="PANTHER" id="PTHR30055">
    <property type="entry name" value="HTH-TYPE TRANSCRIPTIONAL REGULATOR RUTR"/>
    <property type="match status" value="1"/>
</dbReference>
<feature type="DNA-binding region" description="H-T-H motif" evidence="4">
    <location>
        <begin position="31"/>
        <end position="50"/>
    </location>
</feature>
<proteinExistence type="predicted"/>
<evidence type="ECO:0000256" key="1">
    <source>
        <dbReference type="ARBA" id="ARBA00023015"/>
    </source>
</evidence>
<evidence type="ECO:0000256" key="3">
    <source>
        <dbReference type="ARBA" id="ARBA00023163"/>
    </source>
</evidence>
<dbReference type="InterPro" id="IPR050109">
    <property type="entry name" value="HTH-type_TetR-like_transc_reg"/>
</dbReference>
<evidence type="ECO:0000313" key="6">
    <source>
        <dbReference type="EMBL" id="MDQ2585402.1"/>
    </source>
</evidence>
<sequence length="198" mass="20795">MPTGVALRDVREQLFDAAERILLDGGPSALTSRAVTAEAGVAKGVLHRHFADFDDFLADFVLDRVDRFAPRAAALRDSAGTGDVADNVTAALTDLFGSVAVAVVALVTFRDGLRERLRRAWPAGVPVLTEAATTIGAYLAAERDLGRLAPESDVDVLAAVLIGTAHLLHADRGSAPPTTEAVHRVVATVLAGRTRRPG</sequence>
<evidence type="ECO:0000259" key="5">
    <source>
        <dbReference type="PROSITE" id="PS50977"/>
    </source>
</evidence>
<feature type="domain" description="HTH tetR-type" evidence="5">
    <location>
        <begin position="8"/>
        <end position="68"/>
    </location>
</feature>
<dbReference type="EMBL" id="NSDM01000006">
    <property type="protein sequence ID" value="MDQ2585402.1"/>
    <property type="molecule type" value="Genomic_DNA"/>
</dbReference>
<keyword evidence="7" id="KW-1185">Reference proteome</keyword>
<dbReference type="Proteomes" id="UP001225605">
    <property type="component" value="Unassembled WGS sequence"/>
</dbReference>
<dbReference type="SUPFAM" id="SSF46689">
    <property type="entry name" value="Homeodomain-like"/>
    <property type="match status" value="1"/>
</dbReference>
<dbReference type="InterPro" id="IPR001647">
    <property type="entry name" value="HTH_TetR"/>
</dbReference>
<keyword evidence="2 4" id="KW-0238">DNA-binding</keyword>
<evidence type="ECO:0000256" key="4">
    <source>
        <dbReference type="PROSITE-ProRule" id="PRU00335"/>
    </source>
</evidence>
<reference evidence="6 7" key="1">
    <citation type="submission" date="2017-06" db="EMBL/GenBank/DDBJ databases">
        <title>Cultured bacterium strain Saccharothrix yanglingensis Hhs.015.</title>
        <authorList>
            <person name="Xia Y."/>
        </authorList>
    </citation>
    <scope>NUCLEOTIDE SEQUENCE [LARGE SCALE GENOMIC DNA]</scope>
    <source>
        <strain evidence="6 7">Hhs.015</strain>
    </source>
</reference>
<dbReference type="RefSeq" id="WP_306746588.1">
    <property type="nucleotide sequence ID" value="NZ_NSDM01000006.1"/>
</dbReference>
<evidence type="ECO:0000256" key="2">
    <source>
        <dbReference type="ARBA" id="ARBA00023125"/>
    </source>
</evidence>
<gene>
    <name evidence="6" type="ORF">CKY47_15720</name>
</gene>
<dbReference type="PANTHER" id="PTHR30055:SF238">
    <property type="entry name" value="MYCOFACTOCIN BIOSYNTHESIS TRANSCRIPTIONAL REGULATOR MFTR-RELATED"/>
    <property type="match status" value="1"/>
</dbReference>
<dbReference type="PROSITE" id="PS50977">
    <property type="entry name" value="HTH_TETR_2"/>
    <property type="match status" value="1"/>
</dbReference>
<accession>A0ABU0X072</accession>
<dbReference type="Gene3D" id="1.10.357.10">
    <property type="entry name" value="Tetracycline Repressor, domain 2"/>
    <property type="match status" value="1"/>
</dbReference>
<name>A0ABU0X072_9PSEU</name>
<dbReference type="InterPro" id="IPR009057">
    <property type="entry name" value="Homeodomain-like_sf"/>
</dbReference>
<comment type="caution">
    <text evidence="6">The sequence shown here is derived from an EMBL/GenBank/DDBJ whole genome shotgun (WGS) entry which is preliminary data.</text>
</comment>
<keyword evidence="3" id="KW-0804">Transcription</keyword>
<keyword evidence="1" id="KW-0805">Transcription regulation</keyword>
<dbReference type="Pfam" id="PF00440">
    <property type="entry name" value="TetR_N"/>
    <property type="match status" value="1"/>
</dbReference>
<organism evidence="6 7">
    <name type="scientific">Saccharothrix yanglingensis</name>
    <dbReference type="NCBI Taxonomy" id="659496"/>
    <lineage>
        <taxon>Bacteria</taxon>
        <taxon>Bacillati</taxon>
        <taxon>Actinomycetota</taxon>
        <taxon>Actinomycetes</taxon>
        <taxon>Pseudonocardiales</taxon>
        <taxon>Pseudonocardiaceae</taxon>
        <taxon>Saccharothrix</taxon>
    </lineage>
</organism>